<dbReference type="Pfam" id="PF22200">
    <property type="entry name" value="ExsA_N"/>
    <property type="match status" value="1"/>
</dbReference>
<keyword evidence="1" id="KW-0805">Transcription regulation</keyword>
<keyword evidence="6" id="KW-1185">Reference proteome</keyword>
<dbReference type="AlphaFoldDB" id="A0A1D7QIJ4"/>
<dbReference type="OrthoDB" id="4480133at2"/>
<dbReference type="InterPro" id="IPR020449">
    <property type="entry name" value="Tscrpt_reg_AraC-type_HTH"/>
</dbReference>
<dbReference type="Gene3D" id="1.10.10.60">
    <property type="entry name" value="Homeodomain-like"/>
    <property type="match status" value="1"/>
</dbReference>
<evidence type="ECO:0000256" key="1">
    <source>
        <dbReference type="ARBA" id="ARBA00023015"/>
    </source>
</evidence>
<dbReference type="PROSITE" id="PS01124">
    <property type="entry name" value="HTH_ARAC_FAMILY_2"/>
    <property type="match status" value="1"/>
</dbReference>
<organism evidence="5 6">
    <name type="scientific">Pedobacter steynii</name>
    <dbReference type="NCBI Taxonomy" id="430522"/>
    <lineage>
        <taxon>Bacteria</taxon>
        <taxon>Pseudomonadati</taxon>
        <taxon>Bacteroidota</taxon>
        <taxon>Sphingobacteriia</taxon>
        <taxon>Sphingobacteriales</taxon>
        <taxon>Sphingobacteriaceae</taxon>
        <taxon>Pedobacter</taxon>
    </lineage>
</organism>
<keyword evidence="2" id="KW-0238">DNA-binding</keyword>
<dbReference type="EMBL" id="CP017141">
    <property type="protein sequence ID" value="AOM78495.1"/>
    <property type="molecule type" value="Genomic_DNA"/>
</dbReference>
<dbReference type="PANTHER" id="PTHR46796">
    <property type="entry name" value="HTH-TYPE TRANSCRIPTIONAL ACTIVATOR RHAS-RELATED"/>
    <property type="match status" value="1"/>
</dbReference>
<reference evidence="5 6" key="1">
    <citation type="submission" date="2016-08" db="EMBL/GenBank/DDBJ databases">
        <authorList>
            <person name="Seilhamer J.J."/>
        </authorList>
    </citation>
    <scope>NUCLEOTIDE SEQUENCE [LARGE SCALE GENOMIC DNA]</scope>
    <source>
        <strain evidence="5 6">DX4</strain>
    </source>
</reference>
<dbReference type="KEGG" id="psty:BFS30_15705"/>
<dbReference type="GO" id="GO:0043565">
    <property type="term" value="F:sequence-specific DNA binding"/>
    <property type="evidence" value="ECO:0007669"/>
    <property type="project" value="InterPro"/>
</dbReference>
<sequence length="272" mass="31549">MPQQEEKKKRPDILFSCYLHKSRSGEQFIAEHSLGYNISGTMEVFIDGKTHLFKEGDLRFFRRNRLARFSKEPPPGGAFRAVSIFLDQQLLRSISAEHQLQSGGLYCGENALLLKPNPLFRNYMNSLTPYLDETRPLNKALTSLKVKEAVMILMETNPALQDVLFDFNEPGKIDLEAYMTEHYKFNVDLNRYAYLTGRSLATFKRDFERIFNTSPNRWLQQQRLKDAYFLIKEKGVKVSDVYLDVGFKDLSHFSFAFKKTYGITPSKLSLQI</sequence>
<protein>
    <submittedName>
        <fullName evidence="5">AraC family transcriptional regulator</fullName>
    </submittedName>
</protein>
<feature type="domain" description="HTH araC/xylS-type" evidence="4">
    <location>
        <begin position="173"/>
        <end position="271"/>
    </location>
</feature>
<dbReference type="InterPro" id="IPR054015">
    <property type="entry name" value="ExsA-like_N"/>
</dbReference>
<gene>
    <name evidence="5" type="ORF">BFS30_15705</name>
</gene>
<dbReference type="InterPro" id="IPR018060">
    <property type="entry name" value="HTH_AraC"/>
</dbReference>
<proteinExistence type="predicted"/>
<evidence type="ECO:0000313" key="5">
    <source>
        <dbReference type="EMBL" id="AOM78495.1"/>
    </source>
</evidence>
<dbReference type="InterPro" id="IPR009057">
    <property type="entry name" value="Homeodomain-like_sf"/>
</dbReference>
<dbReference type="Pfam" id="PF12833">
    <property type="entry name" value="HTH_18"/>
    <property type="match status" value="1"/>
</dbReference>
<evidence type="ECO:0000259" key="4">
    <source>
        <dbReference type="PROSITE" id="PS01124"/>
    </source>
</evidence>
<dbReference type="RefSeq" id="WP_069380160.1">
    <property type="nucleotide sequence ID" value="NZ_CP017141.1"/>
</dbReference>
<accession>A0A1D7QIJ4</accession>
<dbReference type="SMART" id="SM00342">
    <property type="entry name" value="HTH_ARAC"/>
    <property type="match status" value="1"/>
</dbReference>
<dbReference type="Proteomes" id="UP000094313">
    <property type="component" value="Chromosome"/>
</dbReference>
<evidence type="ECO:0000313" key="6">
    <source>
        <dbReference type="Proteomes" id="UP000094313"/>
    </source>
</evidence>
<keyword evidence="3" id="KW-0804">Transcription</keyword>
<dbReference type="PRINTS" id="PR00032">
    <property type="entry name" value="HTHARAC"/>
</dbReference>
<dbReference type="SUPFAM" id="SSF46689">
    <property type="entry name" value="Homeodomain-like"/>
    <property type="match status" value="1"/>
</dbReference>
<dbReference type="GO" id="GO:0003700">
    <property type="term" value="F:DNA-binding transcription factor activity"/>
    <property type="evidence" value="ECO:0007669"/>
    <property type="project" value="InterPro"/>
</dbReference>
<evidence type="ECO:0000256" key="2">
    <source>
        <dbReference type="ARBA" id="ARBA00023125"/>
    </source>
</evidence>
<name>A0A1D7QIJ4_9SPHI</name>
<dbReference type="InterPro" id="IPR050204">
    <property type="entry name" value="AraC_XylS_family_regulators"/>
</dbReference>
<evidence type="ECO:0000256" key="3">
    <source>
        <dbReference type="ARBA" id="ARBA00023163"/>
    </source>
</evidence>